<dbReference type="PANTHER" id="PTHR38436">
    <property type="entry name" value="POLYKETIDE CYCLASE SNOAL-LIKE DOMAIN"/>
    <property type="match status" value="1"/>
</dbReference>
<accession>A0A8J3N1P3</accession>
<evidence type="ECO:0000313" key="1">
    <source>
        <dbReference type="EMBL" id="GHO92828.1"/>
    </source>
</evidence>
<dbReference type="InterPro" id="IPR032710">
    <property type="entry name" value="NTF2-like_dom_sf"/>
</dbReference>
<organism evidence="1 2">
    <name type="scientific">Reticulibacter mediterranei</name>
    <dbReference type="NCBI Taxonomy" id="2778369"/>
    <lineage>
        <taxon>Bacteria</taxon>
        <taxon>Bacillati</taxon>
        <taxon>Chloroflexota</taxon>
        <taxon>Ktedonobacteria</taxon>
        <taxon>Ktedonobacterales</taxon>
        <taxon>Reticulibacteraceae</taxon>
        <taxon>Reticulibacter</taxon>
    </lineage>
</organism>
<evidence type="ECO:0008006" key="3">
    <source>
        <dbReference type="Google" id="ProtNLM"/>
    </source>
</evidence>
<name>A0A8J3N1P3_9CHLR</name>
<proteinExistence type="predicted"/>
<dbReference type="Proteomes" id="UP000597444">
    <property type="component" value="Unassembled WGS sequence"/>
</dbReference>
<dbReference type="GO" id="GO:0030638">
    <property type="term" value="P:polyketide metabolic process"/>
    <property type="evidence" value="ECO:0007669"/>
    <property type="project" value="InterPro"/>
</dbReference>
<dbReference type="InterPro" id="IPR009959">
    <property type="entry name" value="Cyclase_SnoaL-like"/>
</dbReference>
<dbReference type="Gene3D" id="3.10.450.50">
    <property type="match status" value="1"/>
</dbReference>
<sequence length="153" mass="17259">MTIQETSDFVRSLYDMFNTHTTDAQWMEKIVARVSDDCDILDAPSGMMLAGKEGMQLFLSTWTTAFPDCTFSITNTVDTEEQIVVEFIGRGTHTGTLYGPAGEIAPSGRQIVLRYCIIHKVQDQQIVEVRMYYDAMGLFQQIGLLDNEEEELA</sequence>
<reference evidence="1" key="1">
    <citation type="submission" date="2020-10" db="EMBL/GenBank/DDBJ databases">
        <title>Taxonomic study of unclassified bacteria belonging to the class Ktedonobacteria.</title>
        <authorList>
            <person name="Yabe S."/>
            <person name="Wang C.M."/>
            <person name="Zheng Y."/>
            <person name="Sakai Y."/>
            <person name="Cavaletti L."/>
            <person name="Monciardini P."/>
            <person name="Donadio S."/>
        </authorList>
    </citation>
    <scope>NUCLEOTIDE SEQUENCE</scope>
    <source>
        <strain evidence="1">ID150040</strain>
    </source>
</reference>
<dbReference type="AlphaFoldDB" id="A0A8J3N1P3"/>
<protein>
    <recommendedName>
        <fullName evidence="3">Ester cyclase</fullName>
    </recommendedName>
</protein>
<dbReference type="PANTHER" id="PTHR38436:SF1">
    <property type="entry name" value="ESTER CYCLASE"/>
    <property type="match status" value="1"/>
</dbReference>
<gene>
    <name evidence="1" type="ORF">KSF_028760</name>
</gene>
<comment type="caution">
    <text evidence="1">The sequence shown here is derived from an EMBL/GenBank/DDBJ whole genome shotgun (WGS) entry which is preliminary data.</text>
</comment>
<evidence type="ECO:0000313" key="2">
    <source>
        <dbReference type="Proteomes" id="UP000597444"/>
    </source>
</evidence>
<dbReference type="EMBL" id="BNJK01000001">
    <property type="protein sequence ID" value="GHO92828.1"/>
    <property type="molecule type" value="Genomic_DNA"/>
</dbReference>
<dbReference type="Pfam" id="PF07366">
    <property type="entry name" value="SnoaL"/>
    <property type="match status" value="1"/>
</dbReference>
<keyword evidence="2" id="KW-1185">Reference proteome</keyword>
<dbReference type="SUPFAM" id="SSF54427">
    <property type="entry name" value="NTF2-like"/>
    <property type="match status" value="1"/>
</dbReference>
<dbReference type="RefSeq" id="WP_220203642.1">
    <property type="nucleotide sequence ID" value="NZ_BNJK01000001.1"/>
</dbReference>